<proteinExistence type="predicted"/>
<name>A0A9D2SGE2_9FIRM</name>
<dbReference type="EMBL" id="DWXG01000074">
    <property type="protein sequence ID" value="HJB98701.1"/>
    <property type="molecule type" value="Genomic_DNA"/>
</dbReference>
<comment type="caution">
    <text evidence="3">The sequence shown here is derived from an EMBL/GenBank/DDBJ whole genome shotgun (WGS) entry which is preliminary data.</text>
</comment>
<protein>
    <submittedName>
        <fullName evidence="3">Uncharacterized protein</fullName>
    </submittedName>
</protein>
<keyword evidence="2" id="KW-0472">Membrane</keyword>
<feature type="transmembrane region" description="Helical" evidence="2">
    <location>
        <begin position="86"/>
        <end position="109"/>
    </location>
</feature>
<dbReference type="Proteomes" id="UP000826793">
    <property type="component" value="Unassembled WGS sequence"/>
</dbReference>
<accession>A0A9D2SGE2</accession>
<keyword evidence="2" id="KW-0812">Transmembrane</keyword>
<evidence type="ECO:0000256" key="1">
    <source>
        <dbReference type="SAM" id="MobiDB-lite"/>
    </source>
</evidence>
<dbReference type="AlphaFoldDB" id="A0A9D2SGE2"/>
<evidence type="ECO:0000313" key="4">
    <source>
        <dbReference type="Proteomes" id="UP000826793"/>
    </source>
</evidence>
<feature type="region of interest" description="Disordered" evidence="1">
    <location>
        <begin position="1"/>
        <end position="21"/>
    </location>
</feature>
<gene>
    <name evidence="3" type="ORF">H9710_08995</name>
</gene>
<evidence type="ECO:0000313" key="3">
    <source>
        <dbReference type="EMBL" id="HJB98701.1"/>
    </source>
</evidence>
<organism evidence="3 4">
    <name type="scientific">Candidatus Acutalibacter pullicola</name>
    <dbReference type="NCBI Taxonomy" id="2838417"/>
    <lineage>
        <taxon>Bacteria</taxon>
        <taxon>Bacillati</taxon>
        <taxon>Bacillota</taxon>
        <taxon>Clostridia</taxon>
        <taxon>Eubacteriales</taxon>
        <taxon>Acutalibacteraceae</taxon>
        <taxon>Acutalibacter</taxon>
    </lineage>
</organism>
<reference evidence="3" key="2">
    <citation type="submission" date="2021-04" db="EMBL/GenBank/DDBJ databases">
        <authorList>
            <person name="Gilroy R."/>
        </authorList>
    </citation>
    <scope>NUCLEOTIDE SEQUENCE</scope>
    <source>
        <strain evidence="3">CHK185-1770</strain>
    </source>
</reference>
<evidence type="ECO:0000256" key="2">
    <source>
        <dbReference type="SAM" id="Phobius"/>
    </source>
</evidence>
<reference evidence="3" key="1">
    <citation type="journal article" date="2021" name="PeerJ">
        <title>Extensive microbial diversity within the chicken gut microbiome revealed by metagenomics and culture.</title>
        <authorList>
            <person name="Gilroy R."/>
            <person name="Ravi A."/>
            <person name="Getino M."/>
            <person name="Pursley I."/>
            <person name="Horton D.L."/>
            <person name="Alikhan N.F."/>
            <person name="Baker D."/>
            <person name="Gharbi K."/>
            <person name="Hall N."/>
            <person name="Watson M."/>
            <person name="Adriaenssens E.M."/>
            <person name="Foster-Nyarko E."/>
            <person name="Jarju S."/>
            <person name="Secka A."/>
            <person name="Antonio M."/>
            <person name="Oren A."/>
            <person name="Chaudhuri R.R."/>
            <person name="La Ragione R."/>
            <person name="Hildebrand F."/>
            <person name="Pallen M.J."/>
        </authorList>
    </citation>
    <scope>NUCLEOTIDE SEQUENCE</scope>
    <source>
        <strain evidence="3">CHK185-1770</strain>
    </source>
</reference>
<sequence>MSNNPENQQPPAPHQEAFARPQKKWSLSLDVTLDCLLFILLQYMVSCVTLSFWMHPLRLIAIFVQFGLDAKFFHDMDKRLGKFWPGLVLSAVCVCVVIALVAFVGYFPVGETPVRLPWDS</sequence>
<keyword evidence="2" id="KW-1133">Transmembrane helix</keyword>